<dbReference type="PRINTS" id="PR00463">
    <property type="entry name" value="EP450I"/>
</dbReference>
<dbReference type="SUPFAM" id="SSF48264">
    <property type="entry name" value="Cytochrome P450"/>
    <property type="match status" value="1"/>
</dbReference>
<feature type="binding site" description="axial binding residue" evidence="4">
    <location>
        <position position="1697"/>
    </location>
    <ligand>
        <name>heme</name>
        <dbReference type="ChEBI" id="CHEBI:30413"/>
    </ligand>
    <ligandPart>
        <name>Fe</name>
        <dbReference type="ChEBI" id="CHEBI:18248"/>
    </ligandPart>
</feature>
<evidence type="ECO:0000256" key="1">
    <source>
        <dbReference type="ARBA" id="ARBA00001971"/>
    </source>
</evidence>
<dbReference type="InterPro" id="IPR032710">
    <property type="entry name" value="NTF2-like_dom_sf"/>
</dbReference>
<keyword evidence="4" id="KW-0408">Iron</keyword>
<evidence type="ECO:0000313" key="7">
    <source>
        <dbReference type="EMBL" id="PRW32626.1"/>
    </source>
</evidence>
<dbReference type="Pfam" id="PF00067">
    <property type="entry name" value="p450"/>
    <property type="match status" value="2"/>
</dbReference>
<feature type="region of interest" description="Disordered" evidence="5">
    <location>
        <begin position="1493"/>
        <end position="1512"/>
    </location>
</feature>
<feature type="domain" description="F-box" evidence="6">
    <location>
        <begin position="374"/>
        <end position="421"/>
    </location>
</feature>
<evidence type="ECO:0000313" key="8">
    <source>
        <dbReference type="Proteomes" id="UP000239899"/>
    </source>
</evidence>
<keyword evidence="4" id="KW-0349">Heme</keyword>
<evidence type="ECO:0000256" key="5">
    <source>
        <dbReference type="SAM" id="MobiDB-lite"/>
    </source>
</evidence>
<dbReference type="PANTHER" id="PTHR24305:SF166">
    <property type="entry name" value="CYTOCHROME P450 12A4, MITOCHONDRIAL-RELATED"/>
    <property type="match status" value="1"/>
</dbReference>
<comment type="caution">
    <text evidence="7">The sequence shown here is derived from an EMBL/GenBank/DDBJ whole genome shotgun (WGS) entry which is preliminary data.</text>
</comment>
<dbReference type="PANTHER" id="PTHR24305">
    <property type="entry name" value="CYTOCHROME P450"/>
    <property type="match status" value="1"/>
</dbReference>
<gene>
    <name evidence="7" type="ORF">C2E21_8343</name>
</gene>
<dbReference type="InterPro" id="IPR001128">
    <property type="entry name" value="Cyt_P450"/>
</dbReference>
<dbReference type="CDD" id="cd09917">
    <property type="entry name" value="F-box_SF"/>
    <property type="match status" value="1"/>
</dbReference>
<dbReference type="STRING" id="3076.A0A2P6TF77"/>
<dbReference type="SUPFAM" id="SSF54427">
    <property type="entry name" value="NTF2-like"/>
    <property type="match status" value="1"/>
</dbReference>
<dbReference type="Gene3D" id="3.10.450.50">
    <property type="match status" value="1"/>
</dbReference>
<proteinExistence type="inferred from homology"/>
<dbReference type="InterPro" id="IPR032675">
    <property type="entry name" value="LRR_dom_sf"/>
</dbReference>
<dbReference type="GO" id="GO:0005506">
    <property type="term" value="F:iron ion binding"/>
    <property type="evidence" value="ECO:0007669"/>
    <property type="project" value="InterPro"/>
</dbReference>
<keyword evidence="4" id="KW-0479">Metal-binding</keyword>
<dbReference type="SUPFAM" id="SSF81383">
    <property type="entry name" value="F-box domain"/>
    <property type="match status" value="3"/>
</dbReference>
<dbReference type="SUPFAM" id="SSF52058">
    <property type="entry name" value="L domain-like"/>
    <property type="match status" value="2"/>
</dbReference>
<feature type="domain" description="F-box" evidence="6">
    <location>
        <begin position="78"/>
        <end position="125"/>
    </location>
</feature>
<dbReference type="PROSITE" id="PS00086">
    <property type="entry name" value="CYTOCHROME_P450"/>
    <property type="match status" value="1"/>
</dbReference>
<dbReference type="InterPro" id="IPR036047">
    <property type="entry name" value="F-box-like_dom_sf"/>
</dbReference>
<dbReference type="SMART" id="SM00256">
    <property type="entry name" value="FBOX"/>
    <property type="match status" value="3"/>
</dbReference>
<dbReference type="InterPro" id="IPR017972">
    <property type="entry name" value="Cyt_P450_CS"/>
</dbReference>
<dbReference type="Proteomes" id="UP000239899">
    <property type="component" value="Unassembled WGS sequence"/>
</dbReference>
<dbReference type="InterPro" id="IPR057209">
    <property type="entry name" value="DUF7887"/>
</dbReference>
<feature type="compositionally biased region" description="Low complexity" evidence="5">
    <location>
        <begin position="1605"/>
        <end position="1628"/>
    </location>
</feature>
<reference evidence="7 8" key="1">
    <citation type="journal article" date="2018" name="Plant J.">
        <title>Genome sequences of Chlorella sorokiniana UTEX 1602 and Micractinium conductrix SAG 241.80: implications to maltose excretion by a green alga.</title>
        <authorList>
            <person name="Arriola M.B."/>
            <person name="Velmurugan N."/>
            <person name="Zhang Y."/>
            <person name="Plunkett M.H."/>
            <person name="Hondzo H."/>
            <person name="Barney B.M."/>
        </authorList>
    </citation>
    <scope>NUCLEOTIDE SEQUENCE [LARGE SCALE GENOMIC DNA]</scope>
    <source>
        <strain evidence="8">UTEX 1602</strain>
    </source>
</reference>
<dbReference type="GO" id="GO:0004497">
    <property type="term" value="F:monooxygenase activity"/>
    <property type="evidence" value="ECO:0007669"/>
    <property type="project" value="InterPro"/>
</dbReference>
<organism evidence="7 8">
    <name type="scientific">Chlorella sorokiniana</name>
    <name type="common">Freshwater green alga</name>
    <dbReference type="NCBI Taxonomy" id="3076"/>
    <lineage>
        <taxon>Eukaryota</taxon>
        <taxon>Viridiplantae</taxon>
        <taxon>Chlorophyta</taxon>
        <taxon>core chlorophytes</taxon>
        <taxon>Trebouxiophyceae</taxon>
        <taxon>Chlorellales</taxon>
        <taxon>Chlorellaceae</taxon>
        <taxon>Chlorella clade</taxon>
        <taxon>Chlorella</taxon>
    </lineage>
</organism>
<dbReference type="Gene3D" id="1.20.1280.50">
    <property type="match status" value="3"/>
</dbReference>
<dbReference type="EMBL" id="LHPG02000019">
    <property type="protein sequence ID" value="PRW32626.1"/>
    <property type="molecule type" value="Genomic_DNA"/>
</dbReference>
<dbReference type="InterPro" id="IPR001810">
    <property type="entry name" value="F-box_dom"/>
</dbReference>
<dbReference type="Pfam" id="PF25397">
    <property type="entry name" value="DUF7887"/>
    <property type="match status" value="1"/>
</dbReference>
<feature type="domain" description="F-box" evidence="6">
    <location>
        <begin position="709"/>
        <end position="756"/>
    </location>
</feature>
<evidence type="ECO:0000256" key="4">
    <source>
        <dbReference type="PIRSR" id="PIRSR602401-1"/>
    </source>
</evidence>
<dbReference type="Gene3D" id="3.80.10.10">
    <property type="entry name" value="Ribonuclease Inhibitor"/>
    <property type="match status" value="3"/>
</dbReference>
<keyword evidence="8" id="KW-1185">Reference proteome</keyword>
<dbReference type="OrthoDB" id="1470350at2759"/>
<dbReference type="Gene3D" id="1.10.630.10">
    <property type="entry name" value="Cytochrome P450"/>
    <property type="match status" value="1"/>
</dbReference>
<dbReference type="InterPro" id="IPR036396">
    <property type="entry name" value="Cyt_P450_sf"/>
</dbReference>
<dbReference type="InterPro" id="IPR002401">
    <property type="entry name" value="Cyt_P450_E_grp-I"/>
</dbReference>
<comment type="similarity">
    <text evidence="3">Belongs to the cytochrome P450 family.</text>
</comment>
<feature type="region of interest" description="Disordered" evidence="5">
    <location>
        <begin position="1605"/>
        <end position="1677"/>
    </location>
</feature>
<comment type="subcellular location">
    <subcellularLocation>
        <location evidence="2">Cytoplasm</location>
        <location evidence="2">Cytoskeleton</location>
        <location evidence="2">Cilium axoneme</location>
    </subcellularLocation>
</comment>
<dbReference type="GO" id="GO:0016705">
    <property type="term" value="F:oxidoreductase activity, acting on paired donors, with incorporation or reduction of molecular oxygen"/>
    <property type="evidence" value="ECO:0007669"/>
    <property type="project" value="InterPro"/>
</dbReference>
<protein>
    <submittedName>
        <fullName evidence="7">Cytochrome p450 isoform B</fullName>
    </submittedName>
</protein>
<sequence>MRTDGHCYGDLTALTSLTRLTLGSNLALPACLGTMSWLRALHITSTPHSPANYDEPGPGPAAHGLHQRTAGMAGRAQAVQWGSLPDELWLKVFGGVDFAERHRSLALVCRYWAQLVHTPALLTEVQLTQEGSQAVVPCLRSFCAWLPRRAAGHVRRLRFCISLDRHTDQREVVPTLAAATAACCAAGGLQDLYISVESDEPMQLSWLAALTSLTRLEFDRELTCPLEICGSLEHLTNLRELVLGGAPIQRWEPGTRLPPSLTHLLRAASWPAYGLRGMTWLRHLEMCNTPDCVNNRHWDEDEQLLWPEVVFGAIGQLSRLTHLELEELAYFPLWPGCFADFRELRTLASETMYERSMLPGGAYLHTLRRLVIPAVQWGSLPDELWVKVFGGIDFAERHRSLALVCRRWAQLVLSPALLEDVRCLNVPRSKDDVRTFCTWVLRRALPHVRRLFLRLDHEPDTSADPLATAAATAAACCAAGVLEDLSMHVSEGSLELGWVAALTSLRRLNIDTENACQICVLGSMRHLTRMQELSLDGSPVFDWAEGAHLPPSLTFLSLRNTVETVTLHQLSECYALPDTLCQLTWLQRLELRDTPDSDADNVLYGIEDQLLAKLQAALAPLTGLTHLVLDALDYLRNWPAAVTSMTALHSLLGWDLPPGAQLPPGAYLRGLRRLALPAHAAGLSLAALAGAEQLQELELSWPGIDGPAAVQWGSLPDELWIKVFGGVGFAERHRSLALVCRRWAELVHTPDLLTNVQLTTKQSQAVIPCLRSFCAWLARRAAGHVQRLCLRFNLGRVQHDGEFLGLLVAATTACSTAGQLHDLTLHISSHPSSLPLSWVAALTSLRRLEIDPNFSTAVDVCGSLHHLTNLQELVLAGAPIQEWESATRLPPSITRLQLDGTGENVSLHQLASLSRLEQLMMLDVCAPSSSYACLRQLSRMTKLSLIACDNLPHSLGELTWLRHLEMMNTPSVPPGDMDWSLEGAEAWPDQLQEALTPLTGLAHLRLYELKYFPYWPAAIAGMAELHTLAAEMVEPDALLPAGPYLRSLRHLHLPVYAPWNMAAAINSNSTGPAENGAGGGSKCVAVVHAFYAAINRGDGDALGAVLAEDVEWDCFELPTSAQKIVAQGDTVFTTSDTLIACKATGKQARMEGAYLFQFNEEGLIRVFKHFVDTGAHVWAVDTTAARLRRQLEPPPPGFPPGPAGDVAVGMLQAPLPFLEELRRQHGTVVGLLLGGERVVLVAEPEAARAVLIDPGQPVFVKAGTAFFPGSSLTGNGLLTSDGEVWKRQRRLANPAFRRAAIDKYGQAMLRCADDMALRRWRDGTVRDVYAEFNRLTLRVTLEALFGARLAAGDESAGREITDSIQAAFRFFAQRGATAMVIPEFVPTPDNVQFNAAVQRLDRAIYGLIAERRSELEASPRPPQDLLDSLLLASDDDGQGMADQALRDELLTLLVAGQETSAILLGWACAYLAHHPEAQQAAAAEVDALLRCDSSGDGSSGDGSSSSSSSFSWGAGGRQLEVADAGRLPMVEAVILEAMRLAPPAYLMGRCAAEDTQLAGYNLPKGTTVLVCPHLLHRDLTWWGPDAAVFRPERWLELQQMQQAQQAQQAQQGQQSASASISISSSGSSGASGGGCPHAAAQATTAGQQAAGSSSESGSSGSAGTSGRSGGPSGGMTFLTNGGPNGAYLPFGAGQRNCIGTGFAMMEAVLVLAAVLRSWRLEPLPGAKFPAAQPQITLRPAEVRLLLRRRLWQDARQSRPSLTARAGGGGSGGPEPSALQQAVTSPLYRIWLQLGVVLLLLMLVDAGFSGDWSRIGAISTDQEAALRQVAAYVGCFHLLCGAAAAAVSSRRGEQQWPARTAKVLAVGGLALLEVLLLPEGAER</sequence>
<feature type="region of interest" description="Disordered" evidence="5">
    <location>
        <begin position="1756"/>
        <end position="1777"/>
    </location>
</feature>
<dbReference type="Pfam" id="PF12937">
    <property type="entry name" value="F-box-like"/>
    <property type="match status" value="3"/>
</dbReference>
<evidence type="ECO:0000256" key="2">
    <source>
        <dbReference type="ARBA" id="ARBA00004430"/>
    </source>
</evidence>
<evidence type="ECO:0000256" key="3">
    <source>
        <dbReference type="ARBA" id="ARBA00010617"/>
    </source>
</evidence>
<dbReference type="PRINTS" id="PR00385">
    <property type="entry name" value="P450"/>
</dbReference>
<dbReference type="InterPro" id="IPR050121">
    <property type="entry name" value="Cytochrome_P450_monoxygenase"/>
</dbReference>
<comment type="cofactor">
    <cofactor evidence="1 4">
        <name>heme</name>
        <dbReference type="ChEBI" id="CHEBI:30413"/>
    </cofactor>
</comment>
<name>A0A2P6TF77_CHLSO</name>
<dbReference type="GO" id="GO:0020037">
    <property type="term" value="F:heme binding"/>
    <property type="evidence" value="ECO:0007669"/>
    <property type="project" value="InterPro"/>
</dbReference>
<accession>A0A2P6TF77</accession>
<evidence type="ECO:0000259" key="6">
    <source>
        <dbReference type="PROSITE" id="PS50181"/>
    </source>
</evidence>
<feature type="compositionally biased region" description="Low complexity" evidence="5">
    <location>
        <begin position="1638"/>
        <end position="1665"/>
    </location>
</feature>
<dbReference type="PROSITE" id="PS50181">
    <property type="entry name" value="FBOX"/>
    <property type="match status" value="3"/>
</dbReference>
<dbReference type="GO" id="GO:0005930">
    <property type="term" value="C:axoneme"/>
    <property type="evidence" value="ECO:0007669"/>
    <property type="project" value="UniProtKB-SubCell"/>
</dbReference>